<dbReference type="InParanoid" id="A0A6I8PF85"/>
<feature type="compositionally biased region" description="Polar residues" evidence="9">
    <location>
        <begin position="394"/>
        <end position="403"/>
    </location>
</feature>
<dbReference type="RefSeq" id="XP_028907482.1">
    <property type="nucleotide sequence ID" value="XM_029051649.1"/>
</dbReference>
<accession>A0A6I8PF85</accession>
<comment type="similarity">
    <text evidence="2">Belongs to the PIAS family.</text>
</comment>
<feature type="compositionally biased region" description="Low complexity" evidence="9">
    <location>
        <begin position="627"/>
        <end position="639"/>
    </location>
</feature>
<dbReference type="GO" id="GO:0006357">
    <property type="term" value="P:regulation of transcription by RNA polymerase II"/>
    <property type="evidence" value="ECO:0000318"/>
    <property type="project" value="GO_Central"/>
</dbReference>
<evidence type="ECO:0008006" key="14">
    <source>
        <dbReference type="Google" id="ProtNLM"/>
    </source>
</evidence>
<evidence type="ECO:0000256" key="4">
    <source>
        <dbReference type="ARBA" id="ARBA00022723"/>
    </source>
</evidence>
<dbReference type="OrthoDB" id="10263264at2759"/>
<evidence type="ECO:0000313" key="13">
    <source>
        <dbReference type="Proteomes" id="UP000002279"/>
    </source>
</evidence>
<dbReference type="PROSITE" id="PS51466">
    <property type="entry name" value="PINIT"/>
    <property type="match status" value="1"/>
</dbReference>
<evidence type="ECO:0000256" key="3">
    <source>
        <dbReference type="ARBA" id="ARBA00022679"/>
    </source>
</evidence>
<keyword evidence="4" id="KW-0479">Metal-binding</keyword>
<feature type="compositionally biased region" description="Low complexity" evidence="9">
    <location>
        <begin position="712"/>
        <end position="734"/>
    </location>
</feature>
<dbReference type="AlphaFoldDB" id="A0A6I8PF85"/>
<name>A0A6I8PF85_ORNAN</name>
<feature type="domain" description="PINIT" evidence="11">
    <location>
        <begin position="7"/>
        <end position="160"/>
    </location>
</feature>
<evidence type="ECO:0000256" key="2">
    <source>
        <dbReference type="ARBA" id="ARBA00005383"/>
    </source>
</evidence>
<dbReference type="KEGG" id="oaa:103171119"/>
<feature type="region of interest" description="Disordered" evidence="9">
    <location>
        <begin position="284"/>
        <end position="308"/>
    </location>
</feature>
<dbReference type="PROSITE" id="PS51044">
    <property type="entry name" value="ZF_SP_RING"/>
    <property type="match status" value="1"/>
</dbReference>
<evidence type="ECO:0000313" key="12">
    <source>
        <dbReference type="Ensembl" id="ENSOANP00000053470.1"/>
    </source>
</evidence>
<dbReference type="Pfam" id="PF02891">
    <property type="entry name" value="zf-MIZ"/>
    <property type="match status" value="1"/>
</dbReference>
<keyword evidence="3" id="KW-0808">Transferase</keyword>
<dbReference type="PANTHER" id="PTHR10782">
    <property type="entry name" value="ZINC FINGER MIZ DOMAIN-CONTAINING PROTEIN"/>
    <property type="match status" value="1"/>
</dbReference>
<dbReference type="InterPro" id="IPR013083">
    <property type="entry name" value="Znf_RING/FYVE/PHD"/>
</dbReference>
<dbReference type="GeneTree" id="ENSGT01030000234539"/>
<dbReference type="Proteomes" id="UP000002279">
    <property type="component" value="Chromosome X1"/>
</dbReference>
<dbReference type="InterPro" id="IPR023321">
    <property type="entry name" value="PINIT"/>
</dbReference>
<dbReference type="UniPathway" id="UPA00886"/>
<gene>
    <name evidence="12" type="primary">LOC103171119</name>
</gene>
<dbReference type="GO" id="GO:0061665">
    <property type="term" value="F:SUMO ligase activity"/>
    <property type="evidence" value="ECO:0000318"/>
    <property type="project" value="GO_Central"/>
</dbReference>
<dbReference type="PANTHER" id="PTHR10782:SF10">
    <property type="entry name" value="E3 SUMO-PROTEIN LIGASE PIAS3"/>
    <property type="match status" value="1"/>
</dbReference>
<feature type="compositionally biased region" description="Polar residues" evidence="9">
    <location>
        <begin position="557"/>
        <end position="566"/>
    </location>
</feature>
<feature type="compositionally biased region" description="Low complexity" evidence="9">
    <location>
        <begin position="363"/>
        <end position="377"/>
    </location>
</feature>
<feature type="region of interest" description="Disordered" evidence="9">
    <location>
        <begin position="338"/>
        <end position="472"/>
    </location>
</feature>
<evidence type="ECO:0000256" key="9">
    <source>
        <dbReference type="SAM" id="MobiDB-lite"/>
    </source>
</evidence>
<keyword evidence="7" id="KW-0862">Zinc</keyword>
<feature type="compositionally biased region" description="Low complexity" evidence="9">
    <location>
        <begin position="746"/>
        <end position="825"/>
    </location>
</feature>
<reference evidence="12" key="2">
    <citation type="submission" date="2025-08" db="UniProtKB">
        <authorList>
            <consortium name="Ensembl"/>
        </authorList>
    </citation>
    <scope>IDENTIFICATION</scope>
    <source>
        <strain evidence="12">Glennie</strain>
    </source>
</reference>
<dbReference type="Gene3D" id="2.60.120.780">
    <property type="entry name" value="PINIT domain"/>
    <property type="match status" value="1"/>
</dbReference>
<comment type="pathway">
    <text evidence="1">Protein modification; protein sumoylation.</text>
</comment>
<keyword evidence="6" id="KW-0833">Ubl conjugation pathway</keyword>
<dbReference type="Ensembl" id="ENSOANT00000061630.1">
    <property type="protein sequence ID" value="ENSOANP00000053470.1"/>
    <property type="gene ID" value="ENSOANG00000049686.1"/>
</dbReference>
<dbReference type="InterPro" id="IPR038654">
    <property type="entry name" value="PINIT_sf"/>
</dbReference>
<protein>
    <recommendedName>
        <fullName evidence="14">SP-RING-type domain-containing protein</fullName>
    </recommendedName>
</protein>
<reference evidence="12 13" key="1">
    <citation type="journal article" date="2008" name="Nature">
        <title>Genome analysis of the platypus reveals unique signatures of evolution.</title>
        <authorList>
            <person name="Warren W.C."/>
            <person name="Hillier L.W."/>
            <person name="Marshall Graves J.A."/>
            <person name="Birney E."/>
            <person name="Ponting C.P."/>
            <person name="Grutzner F."/>
            <person name="Belov K."/>
            <person name="Miller W."/>
            <person name="Clarke L."/>
            <person name="Chinwalla A.T."/>
            <person name="Yang S.P."/>
            <person name="Heger A."/>
            <person name="Locke D.P."/>
            <person name="Miethke P."/>
            <person name="Waters P.D."/>
            <person name="Veyrunes F."/>
            <person name="Fulton L."/>
            <person name="Fulton B."/>
            <person name="Graves T."/>
            <person name="Wallis J."/>
            <person name="Puente X.S."/>
            <person name="Lopez-Otin C."/>
            <person name="Ordonez G.R."/>
            <person name="Eichler E.E."/>
            <person name="Chen L."/>
            <person name="Cheng Z."/>
            <person name="Deakin J.E."/>
            <person name="Alsop A."/>
            <person name="Thompson K."/>
            <person name="Kirby P."/>
            <person name="Papenfuss A.T."/>
            <person name="Wakefield M.J."/>
            <person name="Olender T."/>
            <person name="Lancet D."/>
            <person name="Huttley G.A."/>
            <person name="Smit A.F."/>
            <person name="Pask A."/>
            <person name="Temple-Smith P."/>
            <person name="Batzer M.A."/>
            <person name="Walker J.A."/>
            <person name="Konkel M.K."/>
            <person name="Harris R.S."/>
            <person name="Whittington C.M."/>
            <person name="Wong E.S."/>
            <person name="Gemmell N.J."/>
            <person name="Buschiazzo E."/>
            <person name="Vargas Jentzsch I.M."/>
            <person name="Merkel A."/>
            <person name="Schmitz J."/>
            <person name="Zemann A."/>
            <person name="Churakov G."/>
            <person name="Kriegs J.O."/>
            <person name="Brosius J."/>
            <person name="Murchison E.P."/>
            <person name="Sachidanandam R."/>
            <person name="Smith C."/>
            <person name="Hannon G.J."/>
            <person name="Tsend-Ayush E."/>
            <person name="McMillan D."/>
            <person name="Attenborough R."/>
            <person name="Rens W."/>
            <person name="Ferguson-Smith M."/>
            <person name="Lefevre C.M."/>
            <person name="Sharp J.A."/>
            <person name="Nicholas K.R."/>
            <person name="Ray D.A."/>
            <person name="Kube M."/>
            <person name="Reinhardt R."/>
            <person name="Pringle T.H."/>
            <person name="Taylor J."/>
            <person name="Jones R.C."/>
            <person name="Nixon B."/>
            <person name="Dacheux J.L."/>
            <person name="Niwa H."/>
            <person name="Sekita Y."/>
            <person name="Huang X."/>
            <person name="Stark A."/>
            <person name="Kheradpour P."/>
            <person name="Kellis M."/>
            <person name="Flicek P."/>
            <person name="Chen Y."/>
            <person name="Webber C."/>
            <person name="Hardison R."/>
            <person name="Nelson J."/>
            <person name="Hallsworth-Pepin K."/>
            <person name="Delehaunty K."/>
            <person name="Markovic C."/>
            <person name="Minx P."/>
            <person name="Feng Y."/>
            <person name="Kremitzki C."/>
            <person name="Mitreva M."/>
            <person name="Glasscock J."/>
            <person name="Wylie T."/>
            <person name="Wohldmann P."/>
            <person name="Thiru P."/>
            <person name="Nhan M.N."/>
            <person name="Pohl C.S."/>
            <person name="Smith S.M."/>
            <person name="Hou S."/>
            <person name="Nefedov M."/>
            <person name="de Jong P.J."/>
            <person name="Renfree M.B."/>
            <person name="Mardis E.R."/>
            <person name="Wilson R.K."/>
        </authorList>
    </citation>
    <scope>NUCLEOTIDE SEQUENCE [LARGE SCALE GENOMIC DNA]</scope>
    <source>
        <strain evidence="12 13">Glennie</strain>
    </source>
</reference>
<evidence type="ECO:0000256" key="6">
    <source>
        <dbReference type="ARBA" id="ARBA00022786"/>
    </source>
</evidence>
<evidence type="ECO:0000256" key="1">
    <source>
        <dbReference type="ARBA" id="ARBA00004718"/>
    </source>
</evidence>
<evidence type="ECO:0000256" key="5">
    <source>
        <dbReference type="ARBA" id="ARBA00022771"/>
    </source>
</evidence>
<evidence type="ECO:0000259" key="11">
    <source>
        <dbReference type="PROSITE" id="PS51466"/>
    </source>
</evidence>
<dbReference type="GO" id="GO:0000785">
    <property type="term" value="C:chromatin"/>
    <property type="evidence" value="ECO:0000318"/>
    <property type="project" value="GO_Central"/>
</dbReference>
<feature type="compositionally biased region" description="Pro residues" evidence="9">
    <location>
        <begin position="431"/>
        <end position="453"/>
    </location>
</feature>
<sequence>MDADNGKNPTSIPSTDPIVTMKPLMFYKVCSVIANPTKLKPKNSAEHKKIKMGFMASQQEFDDILRTSEVPLDNKTLQIQLRFCVWRHRYPQVDHLPRHLKVKVNRKKCFVLKEKESNQRPINITNLVRLSDVEHNVIKATWSLTDRRDYAMSVYWVKKLTTADLLKELWAKKFFSADNTRTLIQEKLAACSGKTMTNSLRVSLICPLGQSLMAVPCRSLFCFHLEIFDAVQYLKRNKEKETWRCPICVKKANFRNLVIDEYFLDILNSRPRCREIELLPDGSWSPVGPRRDSKDGCDGPGLSGLQALPLDSDKENLNTAAVDGSQPAVKLPYPAATPTIRLTRPQQPPTLIWDPLQDKPFQQSRSPLSSLQPTSTSGLNLPSNYNFVKEPCDQSFSTSQPGSDYSHHLPWYPTEPMPTSAPAPNLGPALGPAPSPVPAPAPGPYPGWLPTPLPTGIYGPSSQQPSPCGLGAEQERDLPALEQLVRYQPPAPDTFPTMDQVSLPARPMGNTEEGLQGWDGFSPIPPTMHLAPAHLGTGAFSTQASRASPSRVIEAPSSRTSETSCARANEDSSSRIHKASLSRASEVLSPQESEALSSRVRRTRSSRVNEASASRVSKALSSRVREASSSSTGKALSSGERGPSFSRMSKVSTSKVKEVSSSRMTKASCSRAREASFSRTSKAPISKVSEASSSGVSKALPSRTRKASTSKVEASSSRMSKASSSKVSEALSSRTSEAPSSRMSKALSARMSKTSSSKVSEASSSRANKASSSRANKAPSSRASEASSSRMSKASSSRINKASSSRVSKALSSRASDVSSSKANSGQSFQVGGAASILDNSESKDQSCP</sequence>
<evidence type="ECO:0000256" key="8">
    <source>
        <dbReference type="PROSITE-ProRule" id="PRU00452"/>
    </source>
</evidence>
<proteinExistence type="inferred from homology"/>
<dbReference type="Pfam" id="PF14324">
    <property type="entry name" value="PINIT"/>
    <property type="match status" value="1"/>
</dbReference>
<dbReference type="GO" id="GO:0016925">
    <property type="term" value="P:protein sumoylation"/>
    <property type="evidence" value="ECO:0000318"/>
    <property type="project" value="GO_Central"/>
</dbReference>
<organism evidence="12 13">
    <name type="scientific">Ornithorhynchus anatinus</name>
    <name type="common">Duckbill platypus</name>
    <dbReference type="NCBI Taxonomy" id="9258"/>
    <lineage>
        <taxon>Eukaryota</taxon>
        <taxon>Metazoa</taxon>
        <taxon>Chordata</taxon>
        <taxon>Craniata</taxon>
        <taxon>Vertebrata</taxon>
        <taxon>Euteleostomi</taxon>
        <taxon>Mammalia</taxon>
        <taxon>Monotremata</taxon>
        <taxon>Ornithorhynchidae</taxon>
        <taxon>Ornithorhynchus</taxon>
    </lineage>
</organism>
<keyword evidence="13" id="KW-1185">Reference proteome</keyword>
<feature type="domain" description="SP-RING-type" evidence="10">
    <location>
        <begin position="191"/>
        <end position="276"/>
    </location>
</feature>
<dbReference type="Bgee" id="ENSOANG00000049686">
    <property type="expression patterns" value="Expressed in testis"/>
</dbReference>
<evidence type="ECO:0000259" key="10">
    <source>
        <dbReference type="PROSITE" id="PS51044"/>
    </source>
</evidence>
<reference evidence="12" key="3">
    <citation type="submission" date="2025-09" db="UniProtKB">
        <authorList>
            <consortium name="Ensembl"/>
        </authorList>
    </citation>
    <scope>IDENTIFICATION</scope>
    <source>
        <strain evidence="12">Glennie</strain>
    </source>
</reference>
<feature type="compositionally biased region" description="Low complexity" evidence="9">
    <location>
        <begin position="686"/>
        <end position="699"/>
    </location>
</feature>
<dbReference type="GO" id="GO:0003712">
    <property type="term" value="F:transcription coregulator activity"/>
    <property type="evidence" value="ECO:0000318"/>
    <property type="project" value="GO_Central"/>
</dbReference>
<feature type="region of interest" description="Disordered" evidence="9">
    <location>
        <begin position="540"/>
        <end position="849"/>
    </location>
</feature>
<dbReference type="Gene3D" id="3.30.40.10">
    <property type="entry name" value="Zinc/RING finger domain, C3HC4 (zinc finger)"/>
    <property type="match status" value="1"/>
</dbReference>
<dbReference type="GO" id="GO:0008270">
    <property type="term" value="F:zinc ion binding"/>
    <property type="evidence" value="ECO:0007669"/>
    <property type="project" value="UniProtKB-KW"/>
</dbReference>
<dbReference type="FunFam" id="2.60.120.780:FF:000007">
    <property type="entry name" value="E3 SUMO-protein ligase gei-17"/>
    <property type="match status" value="1"/>
</dbReference>
<dbReference type="GeneID" id="103171119"/>
<evidence type="ECO:0000256" key="7">
    <source>
        <dbReference type="ARBA" id="ARBA00022833"/>
    </source>
</evidence>
<keyword evidence="5 8" id="KW-0863">Zinc-finger</keyword>
<dbReference type="InterPro" id="IPR004181">
    <property type="entry name" value="Znf_MIZ"/>
</dbReference>